<dbReference type="PANTHER" id="PTHR37412:SF2">
    <property type="entry name" value="C2 DOMAIN-CONTAINING PROTEIN 5"/>
    <property type="match status" value="1"/>
</dbReference>
<dbReference type="InterPro" id="IPR000008">
    <property type="entry name" value="C2_dom"/>
</dbReference>
<dbReference type="Pfam" id="PF23028">
    <property type="entry name" value="YbjQ_3"/>
    <property type="match status" value="1"/>
</dbReference>
<dbReference type="InterPro" id="IPR056430">
    <property type="entry name" value="C2CD5_YbjQ-like_dom"/>
</dbReference>
<dbReference type="CDD" id="cd08688">
    <property type="entry name" value="C2_KIAA0528-like"/>
    <property type="match status" value="1"/>
</dbReference>
<reference evidence="3" key="1">
    <citation type="submission" date="2020-05" db="UniProtKB">
        <authorList>
            <consortium name="EnsemblMetazoa"/>
        </authorList>
    </citation>
    <scope>IDENTIFICATION</scope>
    <source>
        <strain evidence="3">BB02</strain>
    </source>
</reference>
<dbReference type="Pfam" id="PF00168">
    <property type="entry name" value="C2"/>
    <property type="match status" value="1"/>
</dbReference>
<dbReference type="AlphaFoldDB" id="A0A2C9JQM1"/>
<name>A0A2C9JQM1_BIOGL</name>
<dbReference type="KEGG" id="bgt:106063874"/>
<gene>
    <name evidence="3" type="primary">106063874</name>
</gene>
<dbReference type="GO" id="GO:0065002">
    <property type="term" value="P:intracellular protein transmembrane transport"/>
    <property type="evidence" value="ECO:0007669"/>
    <property type="project" value="TreeGrafter"/>
</dbReference>
<dbReference type="OrthoDB" id="419768at2759"/>
<accession>A0A2C9JQM1</accession>
<proteinExistence type="predicted"/>
<dbReference type="GO" id="GO:0031340">
    <property type="term" value="P:positive regulation of vesicle fusion"/>
    <property type="evidence" value="ECO:0007669"/>
    <property type="project" value="TreeGrafter"/>
</dbReference>
<dbReference type="STRING" id="6526.A0A2C9JQM1"/>
<dbReference type="InterPro" id="IPR038983">
    <property type="entry name" value="C2CD5"/>
</dbReference>
<feature type="compositionally biased region" description="Low complexity" evidence="1">
    <location>
        <begin position="315"/>
        <end position="345"/>
    </location>
</feature>
<dbReference type="Pfam" id="PF23025">
    <property type="entry name" value="YbjQ_2"/>
    <property type="match status" value="3"/>
</dbReference>
<feature type="compositionally biased region" description="Basic and acidic residues" evidence="1">
    <location>
        <begin position="818"/>
        <end position="831"/>
    </location>
</feature>
<dbReference type="SUPFAM" id="SSF49562">
    <property type="entry name" value="C2 domain (Calcium/lipid-binding domain, CaLB)"/>
    <property type="match status" value="1"/>
</dbReference>
<dbReference type="GO" id="GO:0005544">
    <property type="term" value="F:calcium-dependent phospholipid binding"/>
    <property type="evidence" value="ECO:0007669"/>
    <property type="project" value="InterPro"/>
</dbReference>
<dbReference type="SMART" id="SM00239">
    <property type="entry name" value="C2"/>
    <property type="match status" value="1"/>
</dbReference>
<dbReference type="RefSeq" id="XP_013077803.2">
    <property type="nucleotide sequence ID" value="XM_013222349.2"/>
</dbReference>
<organism evidence="3 4">
    <name type="scientific">Biomphalaria glabrata</name>
    <name type="common">Bloodfluke planorb</name>
    <name type="synonym">Freshwater snail</name>
    <dbReference type="NCBI Taxonomy" id="6526"/>
    <lineage>
        <taxon>Eukaryota</taxon>
        <taxon>Metazoa</taxon>
        <taxon>Spiralia</taxon>
        <taxon>Lophotrochozoa</taxon>
        <taxon>Mollusca</taxon>
        <taxon>Gastropoda</taxon>
        <taxon>Heterobranchia</taxon>
        <taxon>Euthyneura</taxon>
        <taxon>Panpulmonata</taxon>
        <taxon>Hygrophila</taxon>
        <taxon>Lymnaeoidea</taxon>
        <taxon>Planorbidae</taxon>
        <taxon>Biomphalaria</taxon>
    </lineage>
</organism>
<dbReference type="VEuPathDB" id="VectorBase:BGLAX_030391"/>
<dbReference type="GO" id="GO:0005509">
    <property type="term" value="F:calcium ion binding"/>
    <property type="evidence" value="ECO:0007669"/>
    <property type="project" value="TreeGrafter"/>
</dbReference>
<dbReference type="PANTHER" id="PTHR37412">
    <property type="entry name" value="C2 DOMAIN-CONTAINING PROTEIN 5"/>
    <property type="match status" value="1"/>
</dbReference>
<dbReference type="PROSITE" id="PS50004">
    <property type="entry name" value="C2"/>
    <property type="match status" value="1"/>
</dbReference>
<dbReference type="GO" id="GO:0010828">
    <property type="term" value="P:positive regulation of D-glucose transmembrane transport"/>
    <property type="evidence" value="ECO:0007669"/>
    <property type="project" value="TreeGrafter"/>
</dbReference>
<evidence type="ECO:0000313" key="3">
    <source>
        <dbReference type="EnsemblMetazoa" id="BGLB006428-PD"/>
    </source>
</evidence>
<protein>
    <recommendedName>
        <fullName evidence="2">C2 domain-containing protein</fullName>
    </recommendedName>
</protein>
<dbReference type="EnsemblMetazoa" id="BGLB006428-RD">
    <property type="protein sequence ID" value="BGLB006428-PD"/>
    <property type="gene ID" value="BGLB006428"/>
</dbReference>
<dbReference type="InterPro" id="IPR057815">
    <property type="entry name" value="C2CD5_C"/>
</dbReference>
<dbReference type="InterPro" id="IPR035892">
    <property type="entry name" value="C2_domain_sf"/>
</dbReference>
<dbReference type="GO" id="GO:0072659">
    <property type="term" value="P:protein localization to plasma membrane"/>
    <property type="evidence" value="ECO:0007669"/>
    <property type="project" value="TreeGrafter"/>
</dbReference>
<evidence type="ECO:0000259" key="2">
    <source>
        <dbReference type="PROSITE" id="PS50004"/>
    </source>
</evidence>
<sequence>MPGRVKVRILGARDLPVMDRASELTDAFVEIRFGEETFKTDVCKKSLNPQWNSEWFKFEVDDEVLQDEPLDLRILDYDTYSAHDPIGKVYIDLNPLLSRENSNIISGWFPIYDTMHGLRGELNVQVRVELFSDFNKFRQSSCGIQFFCSCEVPCGWRIQSILGFVEELVVNDDPEYQWIEKIRTPRASNEARQRLFSKLSGTLQRKLGVKVMEMGGNAVLGYFQNFDLEGESGVVVRGIGTAVALIRLHVGQLSPAVPLSSSVSPIKEKHLIKRGPFKLEKLSSRDMRRHTVSLHHQNTFHTKMDRHAPVCRQLSSPGPSPSTSPSTISPKSGPFSRQSSSCYSRSPPPSAPPFIHPSGGPNQSLFNFPYSSSFPEEFTLSSSNTLTPQSHLCELGSVDASSPACSASTSPPVSPPVHQLAQRNSTSPVRIGPGPDVNRRMSDSEIGSPPKVTNLAGNSTKIMQLNSNALPNPLYSKTSVVQQSIDLLEYPFFTMRSFPANFIVNLGGVVCARSVKLLDKIHNPEEAETRDAWWSEVRTEMRAHAAKLGCHAVLGYQEQTTICEEVIILSAMGTAAKINLNFDIRGPQSSIPFPVSPVAQVQSSIAPVDKAAPVVLEREKERHLYVDIGLANQAQIKALVENSQEEPVSKCSLCHIPYSHGNLPFDIQLTKCAICRKKNVPEVLFTTIDPPTAMPVWSKGCLIQARICRPKSKNKNSEQTARDISDSLPFLEYEVHNQLINKLKIRGLNCLFGLRIQICLGENMLAAVATATGAFVGPLPPPPEPKISTDVATAQETQDMLTLQKRITRTVQLHRERLGTDKVESQSEHSPHSANTDDLTDQEEDSGNFFLESTKDKNTFILVIDDLKDEAVDLILHDVIPPEGFEICNTQIPTGIAPERITGNLQMFTQHVLVRLQPTANNNTEFSQIFNVILRRLCFKLRHFKPCCLTDICFNVDLPDEDEVTIAVTGCCLGLQDSSQPASASASATKLLARTQSTSRPTSAVLAAPSQTDDMMFTLDGVGESAAHTQPPPVVRLGSTASQLRRSLRQLKESSRQKIPPPMGIELTPLNVIYNGRIDKYLGYYNFFFIRESTAVKESGGVGGFMQSFILEVMAIVRAHVAALGGNALLAYTMTHCILENNPQKNQGQCLINVSGDIVCVLHDGEEGVDSIIMETPVLIPAAAS</sequence>
<dbReference type="GO" id="GO:0005886">
    <property type="term" value="C:plasma membrane"/>
    <property type="evidence" value="ECO:0007669"/>
    <property type="project" value="TreeGrafter"/>
</dbReference>
<feature type="region of interest" description="Disordered" evidence="1">
    <location>
        <begin position="296"/>
        <end position="360"/>
    </location>
</feature>
<dbReference type="GO" id="GO:0090314">
    <property type="term" value="P:positive regulation of protein targeting to membrane"/>
    <property type="evidence" value="ECO:0007669"/>
    <property type="project" value="TreeGrafter"/>
</dbReference>
<dbReference type="VEuPathDB" id="VectorBase:BGLB006428"/>
<dbReference type="Pfam" id="PF23128">
    <property type="entry name" value="YbjQ_4"/>
    <property type="match status" value="1"/>
</dbReference>
<dbReference type="InterPro" id="IPR037785">
    <property type="entry name" value="C2_C2CD5"/>
</dbReference>
<feature type="region of interest" description="Disordered" evidence="1">
    <location>
        <begin position="818"/>
        <end position="844"/>
    </location>
</feature>
<feature type="region of interest" description="Disordered" evidence="1">
    <location>
        <begin position="404"/>
        <end position="452"/>
    </location>
</feature>
<dbReference type="Gene3D" id="2.60.40.150">
    <property type="entry name" value="C2 domain"/>
    <property type="match status" value="1"/>
</dbReference>
<evidence type="ECO:0000313" key="4">
    <source>
        <dbReference type="Proteomes" id="UP000076420"/>
    </source>
</evidence>
<dbReference type="InterPro" id="IPR056431">
    <property type="entry name" value="C2CD5_YbjQ-rel_dom"/>
</dbReference>
<feature type="compositionally biased region" description="Pro residues" evidence="1">
    <location>
        <begin position="346"/>
        <end position="355"/>
    </location>
</feature>
<feature type="domain" description="C2" evidence="2">
    <location>
        <begin position="1"/>
        <end position="109"/>
    </location>
</feature>
<dbReference type="Proteomes" id="UP000076420">
    <property type="component" value="Unassembled WGS sequence"/>
</dbReference>
<evidence type="ECO:0000256" key="1">
    <source>
        <dbReference type="SAM" id="MobiDB-lite"/>
    </source>
</evidence>